<accession>A0ABT2WDN5</accession>
<evidence type="ECO:0000313" key="1">
    <source>
        <dbReference type="EMBL" id="MCU7618725.1"/>
    </source>
</evidence>
<name>A0ABT2WDN5_9FLAO</name>
<proteinExistence type="predicted"/>
<sequence>MKNIYLYKYLKCEKSPEIMGKKKYKKQLLKSLKSLGESEHLILQSMTNLMIERELKKNNITFKDGDTFSFKDNIFDYSEDKNVRKLAKLRRQMMKTMNKLVVKNNFKDKEIKFLS</sequence>
<keyword evidence="2" id="KW-1185">Reference proteome</keyword>
<reference evidence="2" key="1">
    <citation type="submission" date="2023-07" db="EMBL/GenBank/DDBJ databases">
        <title>Chryseobacterium sp. strain PBS4-4 Genome sequencing and assembly.</title>
        <authorList>
            <person name="Jung Y."/>
        </authorList>
    </citation>
    <scope>NUCLEOTIDE SEQUENCE [LARGE SCALE GENOMIC DNA]</scope>
    <source>
        <strain evidence="2">PBS4-4</strain>
    </source>
</reference>
<gene>
    <name evidence="1" type="ORF">NZ698_16130</name>
</gene>
<dbReference type="EMBL" id="JAOTEM010000004">
    <property type="protein sequence ID" value="MCU7618725.1"/>
    <property type="molecule type" value="Genomic_DNA"/>
</dbReference>
<evidence type="ECO:0000313" key="2">
    <source>
        <dbReference type="Proteomes" id="UP001208649"/>
    </source>
</evidence>
<comment type="caution">
    <text evidence="1">The sequence shown here is derived from an EMBL/GenBank/DDBJ whole genome shotgun (WGS) entry which is preliminary data.</text>
</comment>
<dbReference type="RefSeq" id="WP_263004230.1">
    <property type="nucleotide sequence ID" value="NZ_JAOTEM010000004.1"/>
</dbReference>
<protein>
    <submittedName>
        <fullName evidence="1">Uncharacterized protein</fullName>
    </submittedName>
</protein>
<dbReference type="Proteomes" id="UP001208649">
    <property type="component" value="Unassembled WGS sequence"/>
</dbReference>
<organism evidence="1 2">
    <name type="scientific">Chryseobacterium edaphi</name>
    <dbReference type="NCBI Taxonomy" id="2976532"/>
    <lineage>
        <taxon>Bacteria</taxon>
        <taxon>Pseudomonadati</taxon>
        <taxon>Bacteroidota</taxon>
        <taxon>Flavobacteriia</taxon>
        <taxon>Flavobacteriales</taxon>
        <taxon>Weeksellaceae</taxon>
        <taxon>Chryseobacterium group</taxon>
        <taxon>Chryseobacterium</taxon>
    </lineage>
</organism>